<protein>
    <recommendedName>
        <fullName evidence="2">Bacterial Ig-like domain-containing protein</fullName>
    </recommendedName>
</protein>
<dbReference type="RefSeq" id="WP_031573819.1">
    <property type="nucleotide sequence ID" value="NZ_FNDZ01000001.1"/>
</dbReference>
<evidence type="ECO:0000313" key="4">
    <source>
        <dbReference type="Proteomes" id="UP000183255"/>
    </source>
</evidence>
<reference evidence="3 4" key="1">
    <citation type="submission" date="2016-10" db="EMBL/GenBank/DDBJ databases">
        <authorList>
            <person name="de Groot N.N."/>
        </authorList>
    </citation>
    <scope>NUCLEOTIDE SEQUENCE [LARGE SCALE GENOMIC DNA]</scope>
    <source>
        <strain evidence="3 4">CGMCC 1.5058</strain>
    </source>
</reference>
<sequence>MKKTGFLIALFVFLSFAGCSESTEGLNPTPLEEESIVISEELTFTVTPKGERKVEAVLANESDIEMEHGHFIYLEKKINGVWYQIPEIVGYADESITILPGEEFTVLVDLNNWPKTEKGTFRMYKILSEPGKPFYESAVYSVSNEFEMKK</sequence>
<dbReference type="PROSITE" id="PS51257">
    <property type="entry name" value="PROKAR_LIPOPROTEIN"/>
    <property type="match status" value="1"/>
</dbReference>
<organism evidence="3 4">
    <name type="scientific">Proteiniclasticum ruminis</name>
    <dbReference type="NCBI Taxonomy" id="398199"/>
    <lineage>
        <taxon>Bacteria</taxon>
        <taxon>Bacillati</taxon>
        <taxon>Bacillota</taxon>
        <taxon>Clostridia</taxon>
        <taxon>Eubacteriales</taxon>
        <taxon>Clostridiaceae</taxon>
        <taxon>Proteiniclasticum</taxon>
    </lineage>
</organism>
<evidence type="ECO:0000256" key="1">
    <source>
        <dbReference type="SAM" id="SignalP"/>
    </source>
</evidence>
<keyword evidence="1" id="KW-0732">Signal</keyword>
<feature type="domain" description="Bacterial Ig-like" evidence="2">
    <location>
        <begin position="50"/>
        <end position="145"/>
    </location>
</feature>
<dbReference type="Proteomes" id="UP000183255">
    <property type="component" value="Unassembled WGS sequence"/>
</dbReference>
<evidence type="ECO:0000313" key="3">
    <source>
        <dbReference type="EMBL" id="SDI05457.1"/>
    </source>
</evidence>
<gene>
    <name evidence="3" type="ORF">SAMN05421804_101569</name>
</gene>
<dbReference type="AlphaFoldDB" id="A0A1G8HFJ2"/>
<name>A0A1G8HFJ2_9CLOT</name>
<proteinExistence type="predicted"/>
<dbReference type="EMBL" id="FNDZ01000001">
    <property type="protein sequence ID" value="SDI05457.1"/>
    <property type="molecule type" value="Genomic_DNA"/>
</dbReference>
<accession>A0A1G8HFJ2</accession>
<dbReference type="InterPro" id="IPR046878">
    <property type="entry name" value="Big_14"/>
</dbReference>
<dbReference type="Pfam" id="PF20251">
    <property type="entry name" value="Big_14"/>
    <property type="match status" value="1"/>
</dbReference>
<feature type="signal peptide" evidence="1">
    <location>
        <begin position="1"/>
        <end position="17"/>
    </location>
</feature>
<evidence type="ECO:0000259" key="2">
    <source>
        <dbReference type="Pfam" id="PF20251"/>
    </source>
</evidence>
<feature type="chain" id="PRO_5038903425" description="Bacterial Ig-like domain-containing protein" evidence="1">
    <location>
        <begin position="18"/>
        <end position="150"/>
    </location>
</feature>